<dbReference type="GO" id="GO:0045259">
    <property type="term" value="C:proton-transporting ATP synthase complex"/>
    <property type="evidence" value="ECO:0007669"/>
    <property type="project" value="UniProtKB-KW"/>
</dbReference>
<evidence type="ECO:0000313" key="10">
    <source>
        <dbReference type="Proteomes" id="UP000551878"/>
    </source>
</evidence>
<dbReference type="GO" id="GO:0005886">
    <property type="term" value="C:plasma membrane"/>
    <property type="evidence" value="ECO:0007669"/>
    <property type="project" value="UniProtKB-SubCell"/>
</dbReference>
<keyword evidence="7 8" id="KW-0066">ATP synthesis</keyword>
<dbReference type="Proteomes" id="UP000551878">
    <property type="component" value="Unassembled WGS sequence"/>
</dbReference>
<comment type="similarity">
    <text evidence="8">Belongs to the ATPase delta chain family.</text>
</comment>
<evidence type="ECO:0000256" key="3">
    <source>
        <dbReference type="ARBA" id="ARBA00022781"/>
    </source>
</evidence>
<comment type="function">
    <text evidence="8">F(1)F(0) ATP synthase produces ATP from ADP in the presence of a proton or sodium gradient. F-type ATPases consist of two structural domains, F(1) containing the extramembraneous catalytic core and F(0) containing the membrane proton channel, linked together by a central stalk and a peripheral stalk. During catalysis, ATP synthesis in the catalytic domain of F(1) is coupled via a rotary mechanism of the central stalk subunits to proton translocation.</text>
</comment>
<evidence type="ECO:0000256" key="6">
    <source>
        <dbReference type="ARBA" id="ARBA00023196"/>
    </source>
</evidence>
<dbReference type="InterPro" id="IPR020781">
    <property type="entry name" value="ATPase_OSCP/d_CS"/>
</dbReference>
<keyword evidence="5 8" id="KW-0472">Membrane</keyword>
<dbReference type="InterPro" id="IPR000711">
    <property type="entry name" value="ATPase_OSCP/dsu"/>
</dbReference>
<protein>
    <recommendedName>
        <fullName evidence="8">ATP synthase subunit delta</fullName>
    </recommendedName>
    <alternativeName>
        <fullName evidence="8">ATP synthase F(1) sector subunit delta</fullName>
    </alternativeName>
    <alternativeName>
        <fullName evidence="8">F-type ATPase subunit delta</fullName>
        <shortName evidence="8">F-ATPase subunit delta</shortName>
    </alternativeName>
</protein>
<evidence type="ECO:0000256" key="2">
    <source>
        <dbReference type="ARBA" id="ARBA00022448"/>
    </source>
</evidence>
<dbReference type="NCBIfam" id="NF004403">
    <property type="entry name" value="PRK05758.2-4"/>
    <property type="match status" value="1"/>
</dbReference>
<keyword evidence="4 8" id="KW-0406">Ion transport</keyword>
<keyword evidence="2 8" id="KW-0813">Transport</keyword>
<sequence length="184" mass="20762">MSRDPVAIRYAQAMFELAKEQGNLELINEELKGVSKVFTSTDIVNKVFKHPKVSVDEKKTLIRKNFENDVSEATMNLLFLLIDNNREAYVTGVAYEFKQLAQREQGISEADVYSAKPLSPDEEQAVADTFAKREGIQQLIVKNIVDESIIGGVKVRIGDRIYDASVANKLNQIQQRMMHGNVSR</sequence>
<dbReference type="GO" id="GO:0046933">
    <property type="term" value="F:proton-transporting ATP synthase activity, rotational mechanism"/>
    <property type="evidence" value="ECO:0007669"/>
    <property type="project" value="UniProtKB-UniRule"/>
</dbReference>
<evidence type="ECO:0000313" key="9">
    <source>
        <dbReference type="EMBL" id="MBB5174073.1"/>
    </source>
</evidence>
<evidence type="ECO:0000256" key="7">
    <source>
        <dbReference type="ARBA" id="ARBA00023310"/>
    </source>
</evidence>
<evidence type="ECO:0000256" key="1">
    <source>
        <dbReference type="ARBA" id="ARBA00004370"/>
    </source>
</evidence>
<dbReference type="RefSeq" id="WP_184664514.1">
    <property type="nucleotide sequence ID" value="NZ_JACHHB010000010.1"/>
</dbReference>
<keyword evidence="8" id="KW-1003">Cell membrane</keyword>
<dbReference type="Gene3D" id="1.10.520.20">
    <property type="entry name" value="N-terminal domain of the delta subunit of the F1F0-ATP synthase"/>
    <property type="match status" value="1"/>
</dbReference>
<keyword evidence="6 8" id="KW-0139">CF(1)</keyword>
<dbReference type="PRINTS" id="PR00125">
    <property type="entry name" value="ATPASEDELTA"/>
</dbReference>
<keyword evidence="10" id="KW-1185">Reference proteome</keyword>
<reference evidence="9 10" key="1">
    <citation type="submission" date="2020-08" db="EMBL/GenBank/DDBJ databases">
        <title>Genomic Encyclopedia of Type Strains, Phase IV (KMG-IV): sequencing the most valuable type-strain genomes for metagenomic binning, comparative biology and taxonomic classification.</title>
        <authorList>
            <person name="Goeker M."/>
        </authorList>
    </citation>
    <scope>NUCLEOTIDE SEQUENCE [LARGE SCALE GENOMIC DNA]</scope>
    <source>
        <strain evidence="9 10">DSM 24696</strain>
    </source>
</reference>
<keyword evidence="3 8" id="KW-0375">Hydrogen ion transport</keyword>
<dbReference type="EMBL" id="JACHHB010000010">
    <property type="protein sequence ID" value="MBB5174073.1"/>
    <property type="molecule type" value="Genomic_DNA"/>
</dbReference>
<comment type="function">
    <text evidence="8">This protein is part of the stalk that links CF(0) to CF(1). It either transmits conformational changes from CF(0) to CF(1) or is implicated in proton conduction.</text>
</comment>
<comment type="subcellular location">
    <subcellularLocation>
        <location evidence="8">Cell membrane</location>
        <topology evidence="8">Peripheral membrane protein</topology>
    </subcellularLocation>
    <subcellularLocation>
        <location evidence="1">Membrane</location>
    </subcellularLocation>
</comment>
<gene>
    <name evidence="8" type="primary">atpH</name>
    <name evidence="9" type="ORF">HNQ41_002267</name>
</gene>
<evidence type="ECO:0000256" key="4">
    <source>
        <dbReference type="ARBA" id="ARBA00023065"/>
    </source>
</evidence>
<evidence type="ECO:0000256" key="5">
    <source>
        <dbReference type="ARBA" id="ARBA00023136"/>
    </source>
</evidence>
<evidence type="ECO:0000256" key="8">
    <source>
        <dbReference type="HAMAP-Rule" id="MF_01416"/>
    </source>
</evidence>
<proteinExistence type="inferred from homology"/>
<accession>A0A840QRY1</accession>
<comment type="caution">
    <text evidence="9">The sequence shown here is derived from an EMBL/GenBank/DDBJ whole genome shotgun (WGS) entry which is preliminary data.</text>
</comment>
<dbReference type="Pfam" id="PF00213">
    <property type="entry name" value="OSCP"/>
    <property type="match status" value="1"/>
</dbReference>
<dbReference type="NCBIfam" id="TIGR01145">
    <property type="entry name" value="ATP_synt_delta"/>
    <property type="match status" value="1"/>
</dbReference>
<dbReference type="InterPro" id="IPR026015">
    <property type="entry name" value="ATP_synth_OSCP/delta_N_sf"/>
</dbReference>
<dbReference type="AlphaFoldDB" id="A0A840QRY1"/>
<organism evidence="9 10">
    <name type="scientific">Texcoconibacillus texcoconensis</name>
    <dbReference type="NCBI Taxonomy" id="1095777"/>
    <lineage>
        <taxon>Bacteria</taxon>
        <taxon>Bacillati</taxon>
        <taxon>Bacillota</taxon>
        <taxon>Bacilli</taxon>
        <taxon>Bacillales</taxon>
        <taxon>Bacillaceae</taxon>
        <taxon>Texcoconibacillus</taxon>
    </lineage>
</organism>
<dbReference type="PROSITE" id="PS00389">
    <property type="entry name" value="ATPASE_DELTA"/>
    <property type="match status" value="1"/>
</dbReference>
<dbReference type="SUPFAM" id="SSF47928">
    <property type="entry name" value="N-terminal domain of the delta subunit of the F1F0-ATP synthase"/>
    <property type="match status" value="1"/>
</dbReference>
<dbReference type="PANTHER" id="PTHR11910">
    <property type="entry name" value="ATP SYNTHASE DELTA CHAIN"/>
    <property type="match status" value="1"/>
</dbReference>
<name>A0A840QRY1_9BACI</name>
<dbReference type="HAMAP" id="MF_01416">
    <property type="entry name" value="ATP_synth_delta_bact"/>
    <property type="match status" value="1"/>
</dbReference>